<feature type="coiled-coil region" evidence="1">
    <location>
        <begin position="11"/>
        <end position="68"/>
    </location>
</feature>
<evidence type="ECO:0000256" key="1">
    <source>
        <dbReference type="SAM" id="Coils"/>
    </source>
</evidence>
<sequence length="100" mass="10789">MSETTSEISTISRVSQAAQELLAAIQDLAKEQIATLPNSVQETLKQTVASLEKVISDLQANASHVTEQGKEQVKDIEARLAKAWEVLSAPKSESSEPPTE</sequence>
<keyword evidence="3" id="KW-1185">Reference proteome</keyword>
<evidence type="ECO:0000313" key="2">
    <source>
        <dbReference type="EMBL" id="MDS3859180.1"/>
    </source>
</evidence>
<keyword evidence="1" id="KW-0175">Coiled coil</keyword>
<accession>A0AAE4FQI4</accession>
<proteinExistence type="predicted"/>
<dbReference type="AlphaFoldDB" id="A0AAE4FQI4"/>
<dbReference type="EMBL" id="JAVMIP010000001">
    <property type="protein sequence ID" value="MDS3859180.1"/>
    <property type="molecule type" value="Genomic_DNA"/>
</dbReference>
<reference evidence="3" key="1">
    <citation type="submission" date="2023-07" db="EMBL/GenBank/DDBJ databases">
        <authorList>
            <person name="Luz R."/>
            <person name="Cordeiro R."/>
            <person name="Fonseca A."/>
            <person name="Goncalves V."/>
        </authorList>
    </citation>
    <scope>NUCLEOTIDE SEQUENCE [LARGE SCALE GENOMIC DNA]</scope>
    <source>
        <strain evidence="3">BACA0444</strain>
    </source>
</reference>
<organism evidence="2 3">
    <name type="scientific">Pseudocalidococcus azoricus BACA0444</name>
    <dbReference type="NCBI Taxonomy" id="2918990"/>
    <lineage>
        <taxon>Bacteria</taxon>
        <taxon>Bacillati</taxon>
        <taxon>Cyanobacteriota</taxon>
        <taxon>Cyanophyceae</taxon>
        <taxon>Acaryochloridales</taxon>
        <taxon>Thermosynechococcaceae</taxon>
        <taxon>Pseudocalidococcus</taxon>
        <taxon>Pseudocalidococcus azoricus</taxon>
    </lineage>
</organism>
<dbReference type="Proteomes" id="UP001268256">
    <property type="component" value="Unassembled WGS sequence"/>
</dbReference>
<dbReference type="RefSeq" id="WP_322876520.1">
    <property type="nucleotide sequence ID" value="NZ_JAVMIP010000001.1"/>
</dbReference>
<name>A0AAE4FQI4_9CYAN</name>
<comment type="caution">
    <text evidence="2">The sequence shown here is derived from an EMBL/GenBank/DDBJ whole genome shotgun (WGS) entry which is preliminary data.</text>
</comment>
<protein>
    <submittedName>
        <fullName evidence="2">Uncharacterized protein</fullName>
    </submittedName>
</protein>
<gene>
    <name evidence="2" type="ORF">RIF25_00025</name>
</gene>
<evidence type="ECO:0000313" key="3">
    <source>
        <dbReference type="Proteomes" id="UP001268256"/>
    </source>
</evidence>